<gene>
    <name evidence="4" type="ORF">CKA38_01355</name>
</gene>
<dbReference type="Pfam" id="PF00041">
    <property type="entry name" value="fn3"/>
    <property type="match status" value="1"/>
</dbReference>
<feature type="compositionally biased region" description="Polar residues" evidence="1">
    <location>
        <begin position="1518"/>
        <end position="1529"/>
    </location>
</feature>
<evidence type="ECO:0000256" key="1">
    <source>
        <dbReference type="SAM" id="MobiDB-lite"/>
    </source>
</evidence>
<accession>A0A2U8DZR8</accession>
<evidence type="ECO:0000256" key="2">
    <source>
        <dbReference type="SAM" id="SignalP"/>
    </source>
</evidence>
<dbReference type="Gene3D" id="2.180.10.10">
    <property type="entry name" value="RHS repeat-associated core"/>
    <property type="match status" value="2"/>
</dbReference>
<dbReference type="SUPFAM" id="SSF49265">
    <property type="entry name" value="Fibronectin type III"/>
    <property type="match status" value="2"/>
</dbReference>
<feature type="chain" id="PRO_5015847146" description="Fibronectin type-III domain-containing protein" evidence="2">
    <location>
        <begin position="27"/>
        <end position="1529"/>
    </location>
</feature>
<evidence type="ECO:0000313" key="5">
    <source>
        <dbReference type="Proteomes" id="UP000244896"/>
    </source>
</evidence>
<dbReference type="Proteomes" id="UP000244896">
    <property type="component" value="Chromosome"/>
</dbReference>
<dbReference type="InterPro" id="IPR013783">
    <property type="entry name" value="Ig-like_fold"/>
</dbReference>
<dbReference type="EMBL" id="CP023004">
    <property type="protein sequence ID" value="AWI08089.1"/>
    <property type="molecule type" value="Genomic_DNA"/>
</dbReference>
<evidence type="ECO:0000259" key="3">
    <source>
        <dbReference type="PROSITE" id="PS50853"/>
    </source>
</evidence>
<dbReference type="InterPro" id="IPR006530">
    <property type="entry name" value="YD"/>
</dbReference>
<feature type="compositionally biased region" description="Low complexity" evidence="1">
    <location>
        <begin position="1499"/>
        <end position="1517"/>
    </location>
</feature>
<dbReference type="PANTHER" id="PTHR32305:SF15">
    <property type="entry name" value="PROTEIN RHSA-RELATED"/>
    <property type="match status" value="1"/>
</dbReference>
<dbReference type="SMART" id="SM00060">
    <property type="entry name" value="FN3"/>
    <property type="match status" value="3"/>
</dbReference>
<keyword evidence="2" id="KW-0732">Signal</keyword>
<name>A0A2U8DZR8_9BACT</name>
<dbReference type="PRINTS" id="PR01217">
    <property type="entry name" value="PRICHEXTENSN"/>
</dbReference>
<feature type="compositionally biased region" description="Low complexity" evidence="1">
    <location>
        <begin position="1409"/>
        <end position="1441"/>
    </location>
</feature>
<dbReference type="InterPro" id="IPR050708">
    <property type="entry name" value="T6SS_VgrG/RHS"/>
</dbReference>
<dbReference type="Gene3D" id="2.60.40.3440">
    <property type="match status" value="1"/>
</dbReference>
<feature type="compositionally biased region" description="Basic residues" evidence="1">
    <location>
        <begin position="1442"/>
        <end position="1451"/>
    </location>
</feature>
<dbReference type="CDD" id="cd00063">
    <property type="entry name" value="FN3"/>
    <property type="match status" value="2"/>
</dbReference>
<feature type="domain" description="Fibronectin type-III" evidence="3">
    <location>
        <begin position="358"/>
        <end position="454"/>
    </location>
</feature>
<feature type="compositionally biased region" description="Low complexity" evidence="1">
    <location>
        <begin position="1452"/>
        <end position="1471"/>
    </location>
</feature>
<dbReference type="Pfam" id="PF05593">
    <property type="entry name" value="RHS_repeat"/>
    <property type="match status" value="3"/>
</dbReference>
<dbReference type="Gene3D" id="2.60.40.10">
    <property type="entry name" value="Immunoglobulins"/>
    <property type="match status" value="3"/>
</dbReference>
<dbReference type="Pfam" id="PF17963">
    <property type="entry name" value="Big_9"/>
    <property type="match status" value="1"/>
</dbReference>
<feature type="domain" description="Fibronectin type-III" evidence="3">
    <location>
        <begin position="455"/>
        <end position="554"/>
    </location>
</feature>
<dbReference type="KEGG" id="elut:CKA38_01355"/>
<feature type="compositionally biased region" description="Low complexity" evidence="1">
    <location>
        <begin position="1480"/>
        <end position="1491"/>
    </location>
</feature>
<feature type="domain" description="Fibronectin type-III" evidence="3">
    <location>
        <begin position="263"/>
        <end position="353"/>
    </location>
</feature>
<feature type="compositionally biased region" description="Low complexity" evidence="1">
    <location>
        <begin position="540"/>
        <end position="551"/>
    </location>
</feature>
<feature type="region of interest" description="Disordered" evidence="1">
    <location>
        <begin position="1325"/>
        <end position="1529"/>
    </location>
</feature>
<reference evidence="4 5" key="1">
    <citation type="journal article" date="2018" name="Syst. Appl. Microbiol.">
        <title>Ereboglobus luteus gen. nov. sp. nov. from cockroach guts, and new insights into the oxygen relationship of the genera Opitutus and Didymococcus (Verrucomicrobia: Opitutaceae).</title>
        <authorList>
            <person name="Tegtmeier D."/>
            <person name="Belitz A."/>
            <person name="Radek R."/>
            <person name="Heimerl T."/>
            <person name="Brune A."/>
        </authorList>
    </citation>
    <scope>NUCLEOTIDE SEQUENCE [LARGE SCALE GENOMIC DNA]</scope>
    <source>
        <strain evidence="4 5">Ho45</strain>
    </source>
</reference>
<feature type="compositionally biased region" description="Low complexity" evidence="1">
    <location>
        <begin position="1351"/>
        <end position="1369"/>
    </location>
</feature>
<organism evidence="4 5">
    <name type="scientific">Ereboglobus luteus</name>
    <dbReference type="NCBI Taxonomy" id="1796921"/>
    <lineage>
        <taxon>Bacteria</taxon>
        <taxon>Pseudomonadati</taxon>
        <taxon>Verrucomicrobiota</taxon>
        <taxon>Opitutia</taxon>
        <taxon>Opitutales</taxon>
        <taxon>Opitutaceae</taxon>
        <taxon>Ereboglobus</taxon>
    </lineage>
</organism>
<feature type="signal peptide" evidence="2">
    <location>
        <begin position="1"/>
        <end position="26"/>
    </location>
</feature>
<dbReference type="InterPro" id="IPR031325">
    <property type="entry name" value="RHS_repeat"/>
</dbReference>
<dbReference type="PROSITE" id="PS50853">
    <property type="entry name" value="FN3"/>
    <property type="match status" value="3"/>
</dbReference>
<dbReference type="RefSeq" id="WP_108823896.1">
    <property type="nucleotide sequence ID" value="NZ_CP023004.1"/>
</dbReference>
<keyword evidence="5" id="KW-1185">Reference proteome</keyword>
<dbReference type="InterPro" id="IPR003961">
    <property type="entry name" value="FN3_dom"/>
</dbReference>
<feature type="region of interest" description="Disordered" evidence="1">
    <location>
        <begin position="539"/>
        <end position="558"/>
    </location>
</feature>
<protein>
    <recommendedName>
        <fullName evidence="3">Fibronectin type-III domain-containing protein</fullName>
    </recommendedName>
</protein>
<evidence type="ECO:0000313" key="4">
    <source>
        <dbReference type="EMBL" id="AWI08089.1"/>
    </source>
</evidence>
<sequence length="1529" mass="164897">MKPKHNVPAILTCIFFVFAGILSTHASTPASNPTLWLRSDEGVQIMPSMQTGMDTVVFWNDYLSPWRGAEATGYWKMGEDSGFTVIHNGLNGSPSLRYEPMWSNDPGLKIFSNCIDSGASSAEYFVLLKSDPWAFGVPLSLGHSWGLEYSGQSFIRDSFGRGYDSVDMDSMSIGLPLDDWRIYHAAATASEWFARLDGNTLVQTPAMPFQVYPWNGGIGIYHGWSGEIAEIIVYSRTLTEGERQQTTDYLRARRGGSIGAVTPPSSLSTSAIDYNYATLQWSASATPGVWYEIERRTGTSGAWTLICSTSTGQTSHTNYNLSPSTTYQYRIRAVKNGIRSDYGSTLTVTTPAGTPPAPPANLTVTYVGADPETGSPLVRLEWTPPNPTPDNYLLYVKNGDNNQFFGAQYISGRDTFHVTTRAFWGAPNYYKLTSLRHPLESEFSDQAMIVIKPQKPSGPVANNLSDTSIRLMWFDTGWAGNTFELQRKPASAGDGAWETIYTVVDPADINGNGVIYHTDTGLLPGTAYNYRLRTHNSGGSSDYSHYTHTTTGEPPDDGEPPVAISQTIALFQDTPQTITLQGYSPEGNLLTYAIVANPANGTLSGTPPSLTYTPDANYTGGDSFTFKINDGGMDSAPATVSLDIYPPDADSTTRRLVITSPADNATLLTRTEIKGSALDPDFDRYELQYRPVAAAGSAPASWTTFARDIRRVGVGGTPGTLGHLEPGMMRNGVYELRILLHTASGSPATRESASVKIVIEGQRKIGPFTISFKDYSGSASGVPIEVVRTYDSRDRDIDGDFGHGWNLAVNTITLRKNRSIATGWEQVRAGLYVPTYSLQKQPGARHLIALQFPDGSTSTFEVNAACSYNYPLYNNPSRTTPVFQPAGNRSKGTLAIAAAPTSFYVSATPDQEDNGPVTLSTQSYAYYNAYQFNPTRFTYTDVAGNKYTIDEKLGLIDQTTPQGQKITFNRDAQGRVTGYTHSNGTSLTIHRDPVTHRITGITTPEGDTIAYTCDANGDLAGHTDRAGATTSFTYYTDSPDPRDAHLAHFLKEIIDPNNTPAIRNEYDEQGRLIRQTDALGNPVEYTHNTEAATEIVTDRLGYTTAHAYDDEGNITRTVQADGSEINYAFGDPFNPNAVTQKTDALGRVTTYEYDSAGRVKKEINDLGEFTETVYNAQGNPTQSKDARGNITKTDYLGNGLPSKLTDAEGNATTFNSYDARGNLTQFTDAAGRATQVTYTAADKILTQTSPDGILTTFEYDAHGHVSKQTRVKNGLTEITGYINDPEGRVLQTTHPDGTITTTQYNPNGKPVLVTDAAGRATATEYDAAGNVIKSPPRPRPRPTASNPLSPKPSTTPKAVPPTKKTPPASGRAPTTTRWDAPSPPITSAPASHAPKPPPPPSATANRSVSPATTPRARSPTPTTRSATAPITPTTAPDAARPSRLRASRPRSSRSTPRAMPSTSPPTARSTPPASPPTPTTPTATSSSSPTPTATPRPTPTTKTTAAPAPPITTARSPKPNTTSLAAAKK</sequence>
<proteinExistence type="predicted"/>
<dbReference type="NCBIfam" id="TIGR01643">
    <property type="entry name" value="YD_repeat_2x"/>
    <property type="match status" value="6"/>
</dbReference>
<dbReference type="InterPro" id="IPR036116">
    <property type="entry name" value="FN3_sf"/>
</dbReference>
<dbReference type="OrthoDB" id="174505at2"/>
<dbReference type="PANTHER" id="PTHR32305">
    <property type="match status" value="1"/>
</dbReference>